<dbReference type="AlphaFoldDB" id="A0A1N6R284"/>
<dbReference type="Pfam" id="PF00903">
    <property type="entry name" value="Glyoxalase"/>
    <property type="match status" value="1"/>
</dbReference>
<dbReference type="InterPro" id="IPR004360">
    <property type="entry name" value="Glyas_Fos-R_dOase_dom"/>
</dbReference>
<dbReference type="PROSITE" id="PS51819">
    <property type="entry name" value="VOC"/>
    <property type="match status" value="1"/>
</dbReference>
<dbReference type="STRING" id="49186.SAMN05421647_10357"/>
<dbReference type="PANTHER" id="PTHR36503:SF1">
    <property type="entry name" value="BLR2520 PROTEIN"/>
    <property type="match status" value="1"/>
</dbReference>
<sequence length="142" mass="15576">MKQVMQQRLSVVTLGVSDLNRAREFYEAMGWQVGASEGEIVFFQLNGLILALYPHDALAEDAQVPVAPAAGARMTLAQNVESPQQVDDVLALAEQAGGHITKPGQKVFWGGYSGYFSDPDGHLWEIAHNPFWLIDDQGNVHL</sequence>
<dbReference type="EMBL" id="FTMN01000003">
    <property type="protein sequence ID" value="SIQ22726.1"/>
    <property type="molecule type" value="Genomic_DNA"/>
</dbReference>
<dbReference type="InterPro" id="IPR037523">
    <property type="entry name" value="VOC_core"/>
</dbReference>
<proteinExistence type="predicted"/>
<dbReference type="SUPFAM" id="SSF54593">
    <property type="entry name" value="Glyoxalase/Bleomycin resistance protein/Dihydroxybiphenyl dioxygenase"/>
    <property type="match status" value="1"/>
</dbReference>
<dbReference type="Gene3D" id="3.10.180.10">
    <property type="entry name" value="2,3-Dihydroxybiphenyl 1,2-Dioxygenase, domain 1"/>
    <property type="match status" value="1"/>
</dbReference>
<evidence type="ECO:0000313" key="3">
    <source>
        <dbReference type="Proteomes" id="UP000186895"/>
    </source>
</evidence>
<evidence type="ECO:0000313" key="2">
    <source>
        <dbReference type="EMBL" id="SIQ22726.1"/>
    </source>
</evidence>
<gene>
    <name evidence="2" type="ORF">SAMN05421647_10357</name>
</gene>
<accession>A0A1N6R284</accession>
<name>A0A1N6R284_9GAMM</name>
<protein>
    <recommendedName>
        <fullName evidence="1">VOC domain-containing protein</fullName>
    </recommendedName>
</protein>
<reference evidence="2 3" key="1">
    <citation type="submission" date="2017-01" db="EMBL/GenBank/DDBJ databases">
        <authorList>
            <person name="Mah S.A."/>
            <person name="Swanson W.J."/>
            <person name="Moy G.W."/>
            <person name="Vacquier V.D."/>
        </authorList>
    </citation>
    <scope>NUCLEOTIDE SEQUENCE [LARGE SCALE GENOMIC DNA]</scope>
    <source>
        <strain evidence="2 3">DSM 7027</strain>
    </source>
</reference>
<dbReference type="Proteomes" id="UP000186895">
    <property type="component" value="Unassembled WGS sequence"/>
</dbReference>
<dbReference type="RefSeq" id="WP_217695110.1">
    <property type="nucleotide sequence ID" value="NZ_FTMN01000003.1"/>
</dbReference>
<feature type="domain" description="VOC" evidence="1">
    <location>
        <begin position="8"/>
        <end position="129"/>
    </location>
</feature>
<dbReference type="InterPro" id="IPR029068">
    <property type="entry name" value="Glyas_Bleomycin-R_OHBP_Dase"/>
</dbReference>
<evidence type="ECO:0000259" key="1">
    <source>
        <dbReference type="PROSITE" id="PS51819"/>
    </source>
</evidence>
<dbReference type="PANTHER" id="PTHR36503">
    <property type="entry name" value="BLR2520 PROTEIN"/>
    <property type="match status" value="1"/>
</dbReference>
<organism evidence="2 3">
    <name type="scientific">Marinobacterium stanieri</name>
    <dbReference type="NCBI Taxonomy" id="49186"/>
    <lineage>
        <taxon>Bacteria</taxon>
        <taxon>Pseudomonadati</taxon>
        <taxon>Pseudomonadota</taxon>
        <taxon>Gammaproteobacteria</taxon>
        <taxon>Oceanospirillales</taxon>
        <taxon>Oceanospirillaceae</taxon>
        <taxon>Marinobacterium</taxon>
    </lineage>
</organism>
<dbReference type="CDD" id="cd07251">
    <property type="entry name" value="VOC_like"/>
    <property type="match status" value="1"/>
</dbReference>
<keyword evidence="3" id="KW-1185">Reference proteome</keyword>